<dbReference type="Proteomes" id="UP001476282">
    <property type="component" value="Unassembled WGS sequence"/>
</dbReference>
<proteinExistence type="predicted"/>
<name>A0ABP9UKG8_9BACT</name>
<organism evidence="2 3">
    <name type="scientific">Haloferula sargassicola</name>
    <dbReference type="NCBI Taxonomy" id="490096"/>
    <lineage>
        <taxon>Bacteria</taxon>
        <taxon>Pseudomonadati</taxon>
        <taxon>Verrucomicrobiota</taxon>
        <taxon>Verrucomicrobiia</taxon>
        <taxon>Verrucomicrobiales</taxon>
        <taxon>Verrucomicrobiaceae</taxon>
        <taxon>Haloferula</taxon>
    </lineage>
</organism>
<evidence type="ECO:0000313" key="2">
    <source>
        <dbReference type="EMBL" id="GAA5480841.1"/>
    </source>
</evidence>
<dbReference type="CDD" id="cd04861">
    <property type="entry name" value="LigD_Pol_like"/>
    <property type="match status" value="1"/>
</dbReference>
<comment type="caution">
    <text evidence="2">The sequence shown here is derived from an EMBL/GenBank/DDBJ whole genome shotgun (WGS) entry which is preliminary data.</text>
</comment>
<reference evidence="2 3" key="1">
    <citation type="submission" date="2024-02" db="EMBL/GenBank/DDBJ databases">
        <title>Haloferula sargassicola NBRC 104335.</title>
        <authorList>
            <person name="Ichikawa N."/>
            <person name="Katano-Makiyama Y."/>
            <person name="Hidaka K."/>
        </authorList>
    </citation>
    <scope>NUCLEOTIDE SEQUENCE [LARGE SCALE GENOMIC DNA]</scope>
    <source>
        <strain evidence="2 3">NBRC 104335</strain>
    </source>
</reference>
<dbReference type="Gene3D" id="3.90.920.10">
    <property type="entry name" value="DNA primase, PRIM domain"/>
    <property type="match status" value="1"/>
</dbReference>
<dbReference type="InterPro" id="IPR014145">
    <property type="entry name" value="LigD_pol_dom"/>
</dbReference>
<dbReference type="NCBIfam" id="TIGR02778">
    <property type="entry name" value="ligD_pol"/>
    <property type="match status" value="1"/>
</dbReference>
<accession>A0ABP9UKG8</accession>
<evidence type="ECO:0000259" key="1">
    <source>
        <dbReference type="Pfam" id="PF21686"/>
    </source>
</evidence>
<keyword evidence="3" id="KW-1185">Reference proteome</keyword>
<dbReference type="EMBL" id="BAABRI010000001">
    <property type="protein sequence ID" value="GAA5480841.1"/>
    <property type="molecule type" value="Genomic_DNA"/>
</dbReference>
<dbReference type="Pfam" id="PF21686">
    <property type="entry name" value="LigD_Prim-Pol"/>
    <property type="match status" value="1"/>
</dbReference>
<protein>
    <submittedName>
        <fullName evidence="2">Bifunctional non-homologous end joining protein LigD</fullName>
    </submittedName>
</protein>
<dbReference type="PANTHER" id="PTHR42705">
    <property type="entry name" value="BIFUNCTIONAL NON-HOMOLOGOUS END JOINING PROTEIN LIGD"/>
    <property type="match status" value="1"/>
</dbReference>
<evidence type="ECO:0000313" key="3">
    <source>
        <dbReference type="Proteomes" id="UP001476282"/>
    </source>
</evidence>
<dbReference type="InterPro" id="IPR052171">
    <property type="entry name" value="NHEJ_LigD"/>
</dbReference>
<feature type="domain" description="DNA ligase D polymerase" evidence="1">
    <location>
        <begin position="27"/>
        <end position="278"/>
    </location>
</feature>
<dbReference type="PANTHER" id="PTHR42705:SF2">
    <property type="entry name" value="BIFUNCTIONAL NON-HOMOLOGOUS END JOINING PROTEIN LIGD"/>
    <property type="match status" value="1"/>
</dbReference>
<gene>
    <name evidence="2" type="primary">ligd</name>
    <name evidence="2" type="ORF">Hsar01_00045</name>
</gene>
<dbReference type="RefSeq" id="WP_353564999.1">
    <property type="nucleotide sequence ID" value="NZ_BAABRI010000001.1"/>
</dbReference>
<sequence length="298" mass="33963">MSSIQANNRSIELSHEDKLLFPDDGITKRHLAEYYRDIAETMLPHLRDRAITMQRLPDGIDGKTFYHKDAPDYFPEWIRTSELKKEGGTVNHVIADDAATLVYLANQACITPHTWLSRVDEPDQPDLLVFDLDPSGGDFKGLRRAAMMTRELFDEAGLAPFVKTTGSRGLHVVSPLRRGPDFDEVRQLARDLAEILVGRDPELFTTEQRKNKRGNRIFLDTLRNAWGQTVTPPYAVRPKPGAPVATPLEWDEVDADDISQRHTLKSIFRRLSQKDCPWKDIRRHARSIKSARDFTAGH</sequence>